<reference evidence="3" key="1">
    <citation type="submission" date="2018-08" db="EMBL/GenBank/DDBJ databases">
        <authorList>
            <person name="Im W.T."/>
        </authorList>
    </citation>
    <scope>NUCLEOTIDE SEQUENCE [LARGE SCALE GENOMIC DNA]</scope>
    <source>
        <strain evidence="3">LA-28</strain>
    </source>
</reference>
<dbReference type="InterPro" id="IPR024399">
    <property type="entry name" value="DUF2628"/>
</dbReference>
<accession>A0A371XHI8</accession>
<dbReference type="EMBL" id="QURN01000004">
    <property type="protein sequence ID" value="RFC68504.1"/>
    <property type="molecule type" value="Genomic_DNA"/>
</dbReference>
<name>A0A371XHI8_9HYPH</name>
<dbReference type="Pfam" id="PF10947">
    <property type="entry name" value="DUF2628"/>
    <property type="match status" value="1"/>
</dbReference>
<dbReference type="RefSeq" id="WP_116622940.1">
    <property type="nucleotide sequence ID" value="NZ_QURN01000004.1"/>
</dbReference>
<feature type="transmembrane region" description="Helical" evidence="1">
    <location>
        <begin position="64"/>
        <end position="84"/>
    </location>
</feature>
<proteinExistence type="predicted"/>
<comment type="caution">
    <text evidence="2">The sequence shown here is derived from an EMBL/GenBank/DDBJ whole genome shotgun (WGS) entry which is preliminary data.</text>
</comment>
<evidence type="ECO:0000256" key="1">
    <source>
        <dbReference type="SAM" id="Phobius"/>
    </source>
</evidence>
<keyword evidence="3" id="KW-1185">Reference proteome</keyword>
<keyword evidence="1" id="KW-0812">Transmembrane</keyword>
<evidence type="ECO:0000313" key="2">
    <source>
        <dbReference type="EMBL" id="RFC68504.1"/>
    </source>
</evidence>
<keyword evidence="1" id="KW-0472">Membrane</keyword>
<evidence type="ECO:0000313" key="3">
    <source>
        <dbReference type="Proteomes" id="UP000262379"/>
    </source>
</evidence>
<protein>
    <submittedName>
        <fullName evidence="2">DUF2628 domain-containing protein</fullName>
    </submittedName>
</protein>
<gene>
    <name evidence="2" type="ORF">DY251_05915</name>
</gene>
<organism evidence="2 3">
    <name type="scientific">Mesorhizobium denitrificans</name>
    <dbReference type="NCBI Taxonomy" id="2294114"/>
    <lineage>
        <taxon>Bacteria</taxon>
        <taxon>Pseudomonadati</taxon>
        <taxon>Pseudomonadota</taxon>
        <taxon>Alphaproteobacteria</taxon>
        <taxon>Hyphomicrobiales</taxon>
        <taxon>Phyllobacteriaceae</taxon>
        <taxon>Mesorhizobium</taxon>
    </lineage>
</organism>
<dbReference type="Proteomes" id="UP000262379">
    <property type="component" value="Unassembled WGS sequence"/>
</dbReference>
<feature type="transmembrane region" description="Helical" evidence="1">
    <location>
        <begin position="41"/>
        <end position="58"/>
    </location>
</feature>
<sequence>MASFVIVEPPAGSKAETVIVKDGFAVLGFLVPPLWLAWHRLWLEAITVALLLVVLDWLARGGGYGVFAAMVSFAVSVLVGLEGARLRVAALERKGWHQASYIDARNEEEAEARFAFARFGVAA</sequence>
<dbReference type="AlphaFoldDB" id="A0A371XHI8"/>
<keyword evidence="1" id="KW-1133">Transmembrane helix</keyword>